<feature type="non-terminal residue" evidence="2">
    <location>
        <position position="1"/>
    </location>
</feature>
<dbReference type="PANTHER" id="PTHR10997:SF7">
    <property type="entry name" value="IMPORTIN-11"/>
    <property type="match status" value="1"/>
</dbReference>
<dbReference type="GO" id="GO:0006606">
    <property type="term" value="P:protein import into nucleus"/>
    <property type="evidence" value="ECO:0007669"/>
    <property type="project" value="TreeGrafter"/>
</dbReference>
<protein>
    <recommendedName>
        <fullName evidence="1">Importin-7/11-like TPR repeats domain-containing protein</fullName>
    </recommendedName>
</protein>
<dbReference type="Pfam" id="PF25758">
    <property type="entry name" value="TPR_IPO11"/>
    <property type="match status" value="1"/>
</dbReference>
<dbReference type="OrthoDB" id="361693at2759"/>
<dbReference type="InterPro" id="IPR058669">
    <property type="entry name" value="TPR_IPO7/11-like"/>
</dbReference>
<dbReference type="SUPFAM" id="SSF48371">
    <property type="entry name" value="ARM repeat"/>
    <property type="match status" value="1"/>
</dbReference>
<keyword evidence="3" id="KW-1185">Reference proteome</keyword>
<dbReference type="PANTHER" id="PTHR10997">
    <property type="entry name" value="IMPORTIN-7, 8, 11"/>
    <property type="match status" value="1"/>
</dbReference>
<feature type="domain" description="Importin-7/11-like TPR repeats" evidence="1">
    <location>
        <begin position="392"/>
        <end position="723"/>
    </location>
</feature>
<dbReference type="InterPro" id="IPR016024">
    <property type="entry name" value="ARM-type_fold"/>
</dbReference>
<dbReference type="InterPro" id="IPR011989">
    <property type="entry name" value="ARM-like"/>
</dbReference>
<dbReference type="GO" id="GO:0005829">
    <property type="term" value="C:cytosol"/>
    <property type="evidence" value="ECO:0007669"/>
    <property type="project" value="TreeGrafter"/>
</dbReference>
<gene>
    <name evidence="2" type="ORF">CU098_001360</name>
</gene>
<evidence type="ECO:0000259" key="1">
    <source>
        <dbReference type="Pfam" id="PF25758"/>
    </source>
</evidence>
<organism evidence="2 3">
    <name type="scientific">Rhizopus stolonifer</name>
    <name type="common">Rhizopus nigricans</name>
    <dbReference type="NCBI Taxonomy" id="4846"/>
    <lineage>
        <taxon>Eukaryota</taxon>
        <taxon>Fungi</taxon>
        <taxon>Fungi incertae sedis</taxon>
        <taxon>Mucoromycota</taxon>
        <taxon>Mucoromycotina</taxon>
        <taxon>Mucoromycetes</taxon>
        <taxon>Mucorales</taxon>
        <taxon>Mucorineae</taxon>
        <taxon>Rhizopodaceae</taxon>
        <taxon>Rhizopus</taxon>
    </lineage>
</organism>
<evidence type="ECO:0000313" key="3">
    <source>
        <dbReference type="Proteomes" id="UP000253551"/>
    </source>
</evidence>
<accession>A0A367JTP0</accession>
<reference evidence="2 3" key="1">
    <citation type="journal article" date="2018" name="G3 (Bethesda)">
        <title>Phylogenetic and Phylogenomic Definition of Rhizopus Species.</title>
        <authorList>
            <person name="Gryganskyi A.P."/>
            <person name="Golan J."/>
            <person name="Dolatabadi S."/>
            <person name="Mondo S."/>
            <person name="Robb S."/>
            <person name="Idnurm A."/>
            <person name="Muszewska A."/>
            <person name="Steczkiewicz K."/>
            <person name="Masonjones S."/>
            <person name="Liao H.L."/>
            <person name="Gajdeczka M.T."/>
            <person name="Anike F."/>
            <person name="Vuek A."/>
            <person name="Anishchenko I.M."/>
            <person name="Voigt K."/>
            <person name="de Hoog G.S."/>
            <person name="Smith M.E."/>
            <person name="Heitman J."/>
            <person name="Vilgalys R."/>
            <person name="Stajich J.E."/>
        </authorList>
    </citation>
    <scope>NUCLEOTIDE SEQUENCE [LARGE SCALE GENOMIC DNA]</scope>
    <source>
        <strain evidence="2 3">LSU 92-RS-03</strain>
    </source>
</reference>
<dbReference type="Proteomes" id="UP000253551">
    <property type="component" value="Unassembled WGS sequence"/>
</dbReference>
<name>A0A367JTP0_RHIST</name>
<dbReference type="EMBL" id="PJQM01002727">
    <property type="protein sequence ID" value="RCH93219.1"/>
    <property type="molecule type" value="Genomic_DNA"/>
</dbReference>
<comment type="caution">
    <text evidence="2">The sequence shown here is derived from an EMBL/GenBank/DDBJ whole genome shotgun (WGS) entry which is preliminary data.</text>
</comment>
<evidence type="ECO:0000313" key="2">
    <source>
        <dbReference type="EMBL" id="RCH93219.1"/>
    </source>
</evidence>
<sequence>TFIGISGKHLEHYVNARYSLIQMNGSPKTIQELENTIEEYGNLYLSLQKAHPVSAVLCPAWLDIIRYYWQNIVIEGDRLSKEPFEQHVLQGLLLIKETIKNSSYNSVTLDLLSITDEEKELAIESARLVHEQFVTSSFVNNCAETLITRYMLLTAEDFEKWEDDPEGWANATDSENWEFELRPCAEMTFMNLLSKHRDQLVPILLSLVEHVVDQQTLLFKDAVYAAIGLGVNSLYGRFDFEPFVMNRLRLEASQKDPSLKALRRRIAWLLGKWITESMSSDCRKVIYELVMGLMVENEDLVVRLTAAQALKNAVEDWDFDIQIILPYLGTAVHLLLNMLNQAEDPDIIKKLISYLSAIMDRTGDEVIPYAGQIIQLLTPLWSPTTDPLLQSSLVVTYTKLAGILNEQSIQLHGILIPIIQYCIDRNNEAHIYLLEDSLDLWWAVLQCTPTPSPEILSLLPTALDLLDYDTENLRKLLKIIDSYIILDPTSTLTHAPILFNKLTDKVGQSREQAAAYIVHTLDLAFQSVPLNVYGDALIQSGLLSKVILLLIQGQMYGYAVMNYMNLLARLSIQDASFVLKIIEITSPERSEEFVSYVIDTWLDKFDNISQTRSRKLACIGYTRLLMTGNPLMLQKLPNLIAVWTDVGPEIKEIEGDDEVDMEGDVYEIENSLEKARKSKIFHQDPVYTLDLIGLIRDAVQHPSVASLLNQVDSTVLSQINQLVQ</sequence>
<dbReference type="GO" id="GO:0005635">
    <property type="term" value="C:nuclear envelope"/>
    <property type="evidence" value="ECO:0007669"/>
    <property type="project" value="TreeGrafter"/>
</dbReference>
<dbReference type="AlphaFoldDB" id="A0A367JTP0"/>
<dbReference type="Gene3D" id="1.25.10.10">
    <property type="entry name" value="Leucine-rich Repeat Variant"/>
    <property type="match status" value="1"/>
</dbReference>
<proteinExistence type="predicted"/>
<dbReference type="STRING" id="4846.A0A367JTP0"/>